<evidence type="ECO:0000313" key="14">
    <source>
        <dbReference type="EMBL" id="KAJ7000197.1"/>
    </source>
</evidence>
<dbReference type="InterPro" id="IPR049548">
    <property type="entry name" value="Sina-like_RING"/>
</dbReference>
<dbReference type="InterPro" id="IPR013010">
    <property type="entry name" value="Znf_SIAH"/>
</dbReference>
<evidence type="ECO:0000256" key="3">
    <source>
        <dbReference type="ARBA" id="ARBA00009119"/>
    </source>
</evidence>
<dbReference type="PANTHER" id="PTHR46632">
    <property type="entry name" value="E3 UBIQUITIN-PROTEIN LIGASE SINA-LIKE 4"/>
    <property type="match status" value="1"/>
</dbReference>
<dbReference type="Proteomes" id="UP001164929">
    <property type="component" value="Chromosome 4"/>
</dbReference>
<keyword evidence="6" id="KW-0479">Metal-binding</keyword>
<comment type="function">
    <text evidence="10">E3 ubiquitin-protein ligase that mediates ubiquitination and subsequent proteasomal degradation of target proteins. E3 ubiquitin ligases accept ubiquitin from an E2 ubiquitin-conjugating enzyme in the form of a thioester and then directly transfers the ubiquitin to targeted substrates. It probably triggers the ubiquitin-mediated degradation of different substrates.</text>
</comment>
<evidence type="ECO:0000256" key="10">
    <source>
        <dbReference type="ARBA" id="ARBA00024004"/>
    </source>
</evidence>
<keyword evidence="9" id="KW-0862">Zinc</keyword>
<evidence type="ECO:0000256" key="6">
    <source>
        <dbReference type="ARBA" id="ARBA00022723"/>
    </source>
</evidence>
<dbReference type="SUPFAM" id="SSF49599">
    <property type="entry name" value="TRAF domain-like"/>
    <property type="match status" value="1"/>
</dbReference>
<dbReference type="EC" id="2.3.2.27" evidence="4"/>
<keyword evidence="5" id="KW-0808">Transferase</keyword>
<dbReference type="InterPro" id="IPR044286">
    <property type="entry name" value="SINL_plant"/>
</dbReference>
<evidence type="ECO:0000256" key="8">
    <source>
        <dbReference type="ARBA" id="ARBA00022786"/>
    </source>
</evidence>
<comment type="catalytic activity">
    <reaction evidence="1">
        <text>S-ubiquitinyl-[E2 ubiquitin-conjugating enzyme]-L-cysteine + [acceptor protein]-L-lysine = [E2 ubiquitin-conjugating enzyme]-L-cysteine + N(6)-ubiquitinyl-[acceptor protein]-L-lysine.</text>
        <dbReference type="EC" id="2.3.2.27"/>
    </reaction>
</comment>
<evidence type="ECO:0000259" key="13">
    <source>
        <dbReference type="PROSITE" id="PS51081"/>
    </source>
</evidence>
<gene>
    <name evidence="14" type="ORF">NC653_010849</name>
</gene>
<proteinExistence type="inferred from homology"/>
<reference evidence="14 15" key="1">
    <citation type="journal article" date="2023" name="Mol. Ecol. Resour.">
        <title>Chromosome-level genome assembly of a triploid poplar Populus alba 'Berolinensis'.</title>
        <authorList>
            <person name="Chen S."/>
            <person name="Yu Y."/>
            <person name="Wang X."/>
            <person name="Wang S."/>
            <person name="Zhang T."/>
            <person name="Zhou Y."/>
            <person name="He R."/>
            <person name="Meng N."/>
            <person name="Wang Y."/>
            <person name="Liu W."/>
            <person name="Liu Z."/>
            <person name="Liu J."/>
            <person name="Guo Q."/>
            <person name="Huang H."/>
            <person name="Sederoff R.R."/>
            <person name="Wang G."/>
            <person name="Qu G."/>
            <person name="Chen S."/>
        </authorList>
    </citation>
    <scope>NUCLEOTIDE SEQUENCE [LARGE SCALE GENOMIC DNA]</scope>
    <source>
        <strain evidence="14">SC-2020</strain>
    </source>
</reference>
<dbReference type="InterPro" id="IPR013083">
    <property type="entry name" value="Znf_RING/FYVE/PHD"/>
</dbReference>
<comment type="pathway">
    <text evidence="2">Protein modification; protein ubiquitination.</text>
</comment>
<name>A0AAD6R0U2_9ROSI</name>
<evidence type="ECO:0000313" key="15">
    <source>
        <dbReference type="Proteomes" id="UP001164929"/>
    </source>
</evidence>
<organism evidence="14 15">
    <name type="scientific">Populus alba x Populus x berolinensis</name>
    <dbReference type="NCBI Taxonomy" id="444605"/>
    <lineage>
        <taxon>Eukaryota</taxon>
        <taxon>Viridiplantae</taxon>
        <taxon>Streptophyta</taxon>
        <taxon>Embryophyta</taxon>
        <taxon>Tracheophyta</taxon>
        <taxon>Spermatophyta</taxon>
        <taxon>Magnoliopsida</taxon>
        <taxon>eudicotyledons</taxon>
        <taxon>Gunneridae</taxon>
        <taxon>Pentapetalae</taxon>
        <taxon>rosids</taxon>
        <taxon>fabids</taxon>
        <taxon>Malpighiales</taxon>
        <taxon>Salicaceae</taxon>
        <taxon>Saliceae</taxon>
        <taxon>Populus</taxon>
    </lineage>
</organism>
<dbReference type="AlphaFoldDB" id="A0AAD6R0U2"/>
<dbReference type="CDD" id="cd16571">
    <property type="entry name" value="RING-HC_SIAHs"/>
    <property type="match status" value="1"/>
</dbReference>
<evidence type="ECO:0000256" key="9">
    <source>
        <dbReference type="ARBA" id="ARBA00022833"/>
    </source>
</evidence>
<comment type="similarity">
    <text evidence="3">Belongs to the SINA (Seven in absentia) family.</text>
</comment>
<evidence type="ECO:0000256" key="5">
    <source>
        <dbReference type="ARBA" id="ARBA00022679"/>
    </source>
</evidence>
<dbReference type="PANTHER" id="PTHR46632:SF16">
    <property type="entry name" value="E3 UBIQUITIN-PROTEIN LIGASE SINA-LIKE 10"/>
    <property type="match status" value="1"/>
</dbReference>
<dbReference type="Pfam" id="PF21362">
    <property type="entry name" value="Sina_RING"/>
    <property type="match status" value="1"/>
</dbReference>
<dbReference type="PROSITE" id="PS51081">
    <property type="entry name" value="ZF_SIAH"/>
    <property type="match status" value="1"/>
</dbReference>
<feature type="compositionally biased region" description="Acidic residues" evidence="12">
    <location>
        <begin position="38"/>
        <end position="71"/>
    </location>
</feature>
<dbReference type="Gene3D" id="3.30.40.10">
    <property type="entry name" value="Zinc/RING finger domain, C3HC4 (zinc finger)"/>
    <property type="match status" value="1"/>
</dbReference>
<keyword evidence="8" id="KW-0833">Ubl conjugation pathway</keyword>
<protein>
    <recommendedName>
        <fullName evidence="4">RING-type E3 ubiquitin transferase</fullName>
        <ecNumber evidence="4">2.3.2.27</ecNumber>
    </recommendedName>
</protein>
<feature type="domain" description="SIAH-type" evidence="13">
    <location>
        <begin position="185"/>
        <end position="243"/>
    </location>
</feature>
<accession>A0AAD6R0U2</accession>
<dbReference type="GO" id="GO:0008270">
    <property type="term" value="F:zinc ion binding"/>
    <property type="evidence" value="ECO:0007669"/>
    <property type="project" value="UniProtKB-KW"/>
</dbReference>
<feature type="region of interest" description="Disordered" evidence="12">
    <location>
        <begin position="1"/>
        <end position="86"/>
    </location>
</feature>
<dbReference type="GO" id="GO:0061630">
    <property type="term" value="F:ubiquitin protein ligase activity"/>
    <property type="evidence" value="ECO:0007669"/>
    <property type="project" value="UniProtKB-EC"/>
</dbReference>
<evidence type="ECO:0000256" key="4">
    <source>
        <dbReference type="ARBA" id="ARBA00012483"/>
    </source>
</evidence>
<keyword evidence="7 11" id="KW-0863">Zinc-finger</keyword>
<keyword evidence="15" id="KW-1185">Reference proteome</keyword>
<comment type="caution">
    <text evidence="14">The sequence shown here is derived from an EMBL/GenBank/DDBJ whole genome shotgun (WGS) entry which is preliminary data.</text>
</comment>
<evidence type="ECO:0000256" key="7">
    <source>
        <dbReference type="ARBA" id="ARBA00022771"/>
    </source>
</evidence>
<evidence type="ECO:0000256" key="1">
    <source>
        <dbReference type="ARBA" id="ARBA00000900"/>
    </source>
</evidence>
<sequence length="402" mass="45410">MRKFLLEDGEGSSYPRPKRQGPSSPSSPPPEFPMEEIAREEEDSDEEEEDDDDEDEDTSDESEEEDEEEVEEIVRPPPRPPQQQNNQMETVGLQLLQPRLYESPIFLEPTLVRPSRNGAIFVAISDPEVLDCPTCCETLTIPVFQCENGHVACSSCSKKLQHKCPSCAMPIGDNRCRAMEKVLESLKAQCSNWRYGCRENICFSKKYEHDKCCSHALCTCPLLGCNFQGSSEQLYLHCRRKHLGKLTSFQFNTSFPLFITVNDKFCILQEDKEGVLFILNNRSDTLGHVITVSCMGLSSSKPGYFYELMTRAEGSNIRFQSSTRNVQTRVDDPPSLGCLLVPNDFLGTYGQITLDVCIWRLGSYPAISSVLQHQRFLVNSDALSTVPVIDWLPHTRWAAVLT</sequence>
<evidence type="ECO:0000256" key="2">
    <source>
        <dbReference type="ARBA" id="ARBA00004906"/>
    </source>
</evidence>
<dbReference type="EMBL" id="JAQIZT010000004">
    <property type="protein sequence ID" value="KAJ7000197.1"/>
    <property type="molecule type" value="Genomic_DNA"/>
</dbReference>
<evidence type="ECO:0000256" key="11">
    <source>
        <dbReference type="PROSITE-ProRule" id="PRU00455"/>
    </source>
</evidence>
<evidence type="ECO:0000256" key="12">
    <source>
        <dbReference type="SAM" id="MobiDB-lite"/>
    </source>
</evidence>